<dbReference type="InterPro" id="IPR036928">
    <property type="entry name" value="AS_sf"/>
</dbReference>
<dbReference type="NCBIfam" id="NF006169">
    <property type="entry name" value="PRK08310.1"/>
    <property type="match status" value="1"/>
</dbReference>
<name>A0A841T3Q7_9BACL</name>
<dbReference type="Gene3D" id="3.90.1300.10">
    <property type="entry name" value="Amidase signature (AS) domain"/>
    <property type="match status" value="1"/>
</dbReference>
<evidence type="ECO:0000259" key="1">
    <source>
        <dbReference type="Pfam" id="PF01425"/>
    </source>
</evidence>
<dbReference type="Proteomes" id="UP000535838">
    <property type="component" value="Unassembled WGS sequence"/>
</dbReference>
<feature type="domain" description="Amidase" evidence="1">
    <location>
        <begin position="18"/>
        <end position="172"/>
    </location>
</feature>
<gene>
    <name evidence="2" type="ORF">H7B67_20440</name>
</gene>
<dbReference type="RefSeq" id="WP_185121722.1">
    <property type="nucleotide sequence ID" value="NZ_JACJVQ010000018.1"/>
</dbReference>
<accession>A0A841T3Q7</accession>
<keyword evidence="2" id="KW-0378">Hydrolase</keyword>
<dbReference type="EC" id="3.5.1.4" evidence="2"/>
<dbReference type="SUPFAM" id="SSF75304">
    <property type="entry name" value="Amidase signature (AS) enzymes"/>
    <property type="match status" value="1"/>
</dbReference>
<dbReference type="EMBL" id="JACJVQ010000018">
    <property type="protein sequence ID" value="MBB6636497.1"/>
    <property type="molecule type" value="Genomic_DNA"/>
</dbReference>
<sequence length="405" mass="43070">MNEFGAYMIRSLKLASTGRGSLTGLTFAVKDVFDIEGHVSSAGNPDWLRTHPPAGRTAPSILALLAEGAKMEGVTHTDKLMFSLNGENAHYGTPINPRARGCIPGGSSSGSAVAVASGSADFALGTDTGGSVRIPASYCGIYGFRPSHGAISVEGVIPLAESFDTVGVLAAEPSVLEKAGAALLGGGLQEEAGGLRRIRFVKEAWALANPRFEGLPEGWLAGLAELGMECEWIELAPEGLSEWSSTFRELQGHEIWRRHGRWIEETKPNFAPDIAGRFEGAKIQSAKDIEDAKRRRQVIREKVESILGDDGLLLIPTAPGSAPALQLPAERLEGWRSGVLQLTCIAGLTGLPQIQIPLDSHHEAPIGISAIAGRGQDRKLLAWVRQLVESRAVELVAHSRTESAT</sequence>
<proteinExistence type="predicted"/>
<feature type="domain" description="Amidase" evidence="1">
    <location>
        <begin position="286"/>
        <end position="381"/>
    </location>
</feature>
<comment type="caution">
    <text evidence="2">The sequence shown here is derived from an EMBL/GenBank/DDBJ whole genome shotgun (WGS) entry which is preliminary data.</text>
</comment>
<dbReference type="PANTHER" id="PTHR46310:SF7">
    <property type="entry name" value="AMIDASE 1"/>
    <property type="match status" value="1"/>
</dbReference>
<protein>
    <submittedName>
        <fullName evidence="2">Amidase</fullName>
        <ecNumber evidence="2">3.5.1.4</ecNumber>
    </submittedName>
</protein>
<reference evidence="2 3" key="1">
    <citation type="submission" date="2020-08" db="EMBL/GenBank/DDBJ databases">
        <title>Cohnella phylogeny.</title>
        <authorList>
            <person name="Dunlap C."/>
        </authorList>
    </citation>
    <scope>NUCLEOTIDE SEQUENCE [LARGE SCALE GENOMIC DNA]</scope>
    <source>
        <strain evidence="2 3">DSM 25241</strain>
    </source>
</reference>
<dbReference type="PROSITE" id="PS00571">
    <property type="entry name" value="AMIDASES"/>
    <property type="match status" value="1"/>
</dbReference>
<keyword evidence="3" id="KW-1185">Reference proteome</keyword>
<evidence type="ECO:0000313" key="2">
    <source>
        <dbReference type="EMBL" id="MBB6636497.1"/>
    </source>
</evidence>
<dbReference type="Pfam" id="PF01425">
    <property type="entry name" value="Amidase"/>
    <property type="match status" value="2"/>
</dbReference>
<dbReference type="AlphaFoldDB" id="A0A841T3Q7"/>
<evidence type="ECO:0000313" key="3">
    <source>
        <dbReference type="Proteomes" id="UP000535838"/>
    </source>
</evidence>
<dbReference type="InterPro" id="IPR023631">
    <property type="entry name" value="Amidase_dom"/>
</dbReference>
<organism evidence="2 3">
    <name type="scientific">Cohnella thailandensis</name>
    <dbReference type="NCBI Taxonomy" id="557557"/>
    <lineage>
        <taxon>Bacteria</taxon>
        <taxon>Bacillati</taxon>
        <taxon>Bacillota</taxon>
        <taxon>Bacilli</taxon>
        <taxon>Bacillales</taxon>
        <taxon>Paenibacillaceae</taxon>
        <taxon>Cohnella</taxon>
    </lineage>
</organism>
<dbReference type="InterPro" id="IPR020556">
    <property type="entry name" value="Amidase_CS"/>
</dbReference>
<dbReference type="PANTHER" id="PTHR46310">
    <property type="entry name" value="AMIDASE 1"/>
    <property type="match status" value="1"/>
</dbReference>
<dbReference type="GO" id="GO:0004040">
    <property type="term" value="F:amidase activity"/>
    <property type="evidence" value="ECO:0007669"/>
    <property type="project" value="UniProtKB-EC"/>
</dbReference>